<evidence type="ECO:0000256" key="3">
    <source>
        <dbReference type="ARBA" id="ARBA00022448"/>
    </source>
</evidence>
<name>A2DA86_TRIV3</name>
<comment type="subcellular location">
    <subcellularLocation>
        <location evidence="1">Cell membrane</location>
        <topology evidence="1">Multi-pass membrane protein</topology>
    </subcellularLocation>
</comment>
<dbReference type="CDD" id="cd12082">
    <property type="entry name" value="MATE_like"/>
    <property type="match status" value="1"/>
</dbReference>
<evidence type="ECO:0000313" key="11">
    <source>
        <dbReference type="Proteomes" id="UP000001542"/>
    </source>
</evidence>
<dbReference type="InParanoid" id="A2DA86"/>
<evidence type="ECO:0000256" key="2">
    <source>
        <dbReference type="ARBA" id="ARBA00010199"/>
    </source>
</evidence>
<proteinExistence type="inferred from homology"/>
<feature type="transmembrane region" description="Helical" evidence="9">
    <location>
        <begin position="48"/>
        <end position="67"/>
    </location>
</feature>
<dbReference type="VEuPathDB" id="TrichDB:TVAGG3_0266670"/>
<evidence type="ECO:0000256" key="4">
    <source>
        <dbReference type="ARBA" id="ARBA00022475"/>
    </source>
</evidence>
<keyword evidence="6 9" id="KW-1133">Transmembrane helix</keyword>
<organism evidence="10 11">
    <name type="scientific">Trichomonas vaginalis (strain ATCC PRA-98 / G3)</name>
    <dbReference type="NCBI Taxonomy" id="412133"/>
    <lineage>
        <taxon>Eukaryota</taxon>
        <taxon>Metamonada</taxon>
        <taxon>Parabasalia</taxon>
        <taxon>Trichomonadida</taxon>
        <taxon>Trichomonadidae</taxon>
        <taxon>Trichomonas</taxon>
    </lineage>
</organism>
<gene>
    <name evidence="10" type="ORF">TVAG_476630</name>
</gene>
<dbReference type="EMBL" id="DS113182">
    <property type="protein sequence ID" value="EAY22734.1"/>
    <property type="molecule type" value="Genomic_DNA"/>
</dbReference>
<dbReference type="AlphaFoldDB" id="A2DA86"/>
<evidence type="ECO:0000313" key="10">
    <source>
        <dbReference type="EMBL" id="EAY22734.1"/>
    </source>
</evidence>
<feature type="transmembrane region" description="Helical" evidence="9">
    <location>
        <begin position="319"/>
        <end position="337"/>
    </location>
</feature>
<keyword evidence="4" id="KW-1003">Cell membrane</keyword>
<evidence type="ECO:0008006" key="12">
    <source>
        <dbReference type="Google" id="ProtNLM"/>
    </source>
</evidence>
<keyword evidence="7 9" id="KW-0472">Membrane</keyword>
<feature type="compositionally biased region" description="Basic and acidic residues" evidence="8">
    <location>
        <begin position="441"/>
        <end position="457"/>
    </location>
</feature>
<dbReference type="VEuPathDB" id="TrichDB:TVAG_476630"/>
<keyword evidence="11" id="KW-1185">Reference proteome</keyword>
<feature type="transmembrane region" description="Helical" evidence="9">
    <location>
        <begin position="349"/>
        <end position="369"/>
    </location>
</feature>
<accession>A2DA86</accession>
<feature type="transmembrane region" description="Helical" evidence="9">
    <location>
        <begin position="115"/>
        <end position="136"/>
    </location>
</feature>
<feature type="transmembrane region" description="Helical" evidence="9">
    <location>
        <begin position="375"/>
        <end position="396"/>
    </location>
</feature>
<evidence type="ECO:0000256" key="6">
    <source>
        <dbReference type="ARBA" id="ARBA00022989"/>
    </source>
</evidence>
<evidence type="ECO:0000256" key="5">
    <source>
        <dbReference type="ARBA" id="ARBA00022692"/>
    </source>
</evidence>
<feature type="transmembrane region" description="Helical" evidence="9">
    <location>
        <begin position="6"/>
        <end position="27"/>
    </location>
</feature>
<evidence type="ECO:0000256" key="7">
    <source>
        <dbReference type="ARBA" id="ARBA00023136"/>
    </source>
</evidence>
<reference evidence="10" key="1">
    <citation type="submission" date="2006-10" db="EMBL/GenBank/DDBJ databases">
        <authorList>
            <person name="Amadeo P."/>
            <person name="Zhao Q."/>
            <person name="Wortman J."/>
            <person name="Fraser-Liggett C."/>
            <person name="Carlton J."/>
        </authorList>
    </citation>
    <scope>NUCLEOTIDE SEQUENCE</scope>
    <source>
        <strain evidence="10">G3</strain>
    </source>
</reference>
<evidence type="ECO:0000256" key="9">
    <source>
        <dbReference type="SAM" id="Phobius"/>
    </source>
</evidence>
<dbReference type="Proteomes" id="UP000001542">
    <property type="component" value="Unassembled WGS sequence"/>
</dbReference>
<feature type="transmembrane region" description="Helical" evidence="9">
    <location>
        <begin position="275"/>
        <end position="299"/>
    </location>
</feature>
<dbReference type="SMR" id="A2DA86"/>
<evidence type="ECO:0000256" key="1">
    <source>
        <dbReference type="ARBA" id="ARBA00004651"/>
    </source>
</evidence>
<feature type="transmembrane region" description="Helical" evidence="9">
    <location>
        <begin position="87"/>
        <end position="108"/>
    </location>
</feature>
<dbReference type="KEGG" id="tva:5468292"/>
<reference evidence="10" key="2">
    <citation type="journal article" date="2007" name="Science">
        <title>Draft genome sequence of the sexually transmitted pathogen Trichomonas vaginalis.</title>
        <authorList>
            <person name="Carlton J.M."/>
            <person name="Hirt R.P."/>
            <person name="Silva J.C."/>
            <person name="Delcher A.L."/>
            <person name="Schatz M."/>
            <person name="Zhao Q."/>
            <person name="Wortman J.R."/>
            <person name="Bidwell S.L."/>
            <person name="Alsmark U.C.M."/>
            <person name="Besteiro S."/>
            <person name="Sicheritz-Ponten T."/>
            <person name="Noel C.J."/>
            <person name="Dacks J.B."/>
            <person name="Foster P.G."/>
            <person name="Simillion C."/>
            <person name="Van de Peer Y."/>
            <person name="Miranda-Saavedra D."/>
            <person name="Barton G.J."/>
            <person name="Westrop G.D."/>
            <person name="Mueller S."/>
            <person name="Dessi D."/>
            <person name="Fiori P.L."/>
            <person name="Ren Q."/>
            <person name="Paulsen I."/>
            <person name="Zhang H."/>
            <person name="Bastida-Corcuera F.D."/>
            <person name="Simoes-Barbosa A."/>
            <person name="Brown M.T."/>
            <person name="Hayes R.D."/>
            <person name="Mukherjee M."/>
            <person name="Okumura C.Y."/>
            <person name="Schneider R."/>
            <person name="Smith A.J."/>
            <person name="Vanacova S."/>
            <person name="Villalvazo M."/>
            <person name="Haas B.J."/>
            <person name="Pertea M."/>
            <person name="Feldblyum T.V."/>
            <person name="Utterback T.R."/>
            <person name="Shu C.L."/>
            <person name="Osoegawa K."/>
            <person name="de Jong P.J."/>
            <person name="Hrdy I."/>
            <person name="Horvathova L."/>
            <person name="Zubacova Z."/>
            <person name="Dolezal P."/>
            <person name="Malik S.B."/>
            <person name="Logsdon J.M. Jr."/>
            <person name="Henze K."/>
            <person name="Gupta A."/>
            <person name="Wang C.C."/>
            <person name="Dunne R.L."/>
            <person name="Upcroft J.A."/>
            <person name="Upcroft P."/>
            <person name="White O."/>
            <person name="Salzberg S.L."/>
            <person name="Tang P."/>
            <person name="Chiu C.-H."/>
            <person name="Lee Y.-S."/>
            <person name="Embley T.M."/>
            <person name="Coombs G.H."/>
            <person name="Mottram J.C."/>
            <person name="Tachezy J."/>
            <person name="Fraser-Liggett C.M."/>
            <person name="Johnson P.J."/>
        </authorList>
    </citation>
    <scope>NUCLEOTIDE SEQUENCE [LARGE SCALE GENOMIC DNA]</scope>
    <source>
        <strain evidence="10">G3</strain>
    </source>
</reference>
<dbReference type="GO" id="GO:0042910">
    <property type="term" value="F:xenobiotic transmembrane transporter activity"/>
    <property type="evidence" value="ECO:0007669"/>
    <property type="project" value="InterPro"/>
</dbReference>
<feature type="region of interest" description="Disordered" evidence="8">
    <location>
        <begin position="410"/>
        <end position="479"/>
    </location>
</feature>
<evidence type="ECO:0000256" key="8">
    <source>
        <dbReference type="SAM" id="MobiDB-lite"/>
    </source>
</evidence>
<dbReference type="GO" id="GO:0015297">
    <property type="term" value="F:antiporter activity"/>
    <property type="evidence" value="ECO:0007669"/>
    <property type="project" value="InterPro"/>
</dbReference>
<dbReference type="RefSeq" id="XP_001583720.1">
    <property type="nucleotide sequence ID" value="XM_001583670.1"/>
</dbReference>
<dbReference type="PANTHER" id="PTHR43549">
    <property type="entry name" value="MULTIDRUG RESISTANCE PROTEIN YPNP-RELATED"/>
    <property type="match status" value="1"/>
</dbReference>
<dbReference type="InterPro" id="IPR002528">
    <property type="entry name" value="MATE_fam"/>
</dbReference>
<dbReference type="GO" id="GO:0005886">
    <property type="term" value="C:plasma membrane"/>
    <property type="evidence" value="ECO:0007669"/>
    <property type="project" value="UniProtKB-SubCell"/>
</dbReference>
<dbReference type="PANTHER" id="PTHR43549:SF2">
    <property type="entry name" value="MULTIDRUG RESISTANCE PROTEIN NORM-RELATED"/>
    <property type="match status" value="1"/>
</dbReference>
<feature type="transmembrane region" description="Helical" evidence="9">
    <location>
        <begin position="239"/>
        <end position="263"/>
    </location>
</feature>
<sequence length="479" mass="52853">MSAVATVVIWELISRAFGMFLSIAASTQISSLYGKKLFDDAQQVVCDLYRLCFVSGCIVPAILIPVTKPYARWCLATEETSEMALKYIIPQAAGNVFTCIFYTNVGILQAEGRTLLVGIIDVIALGVGMGVLNPLFMGKLKMGIIGPSISTVIADAVPGIILTILFFCGKFGTKPKLSGLIKPFSKHTYQAIVVGSSQFISQLSNAVPAIFMRRVMGKSLIDKSKYDVMMSGMNVAYRYTSLITAINLALCAGFLAPGAYAYAAQKYKRYIALTIHLNWIGFVWCIISEIIVIALAKPLSKLFGNGEAFLDWAVKELKAANWATFVMFIKYTLISMLQSQQRGKRAMIVSLSSNFLAFLASIYIIDAVHPHQPEKIMWCFWITSVVGLVLGSILIFKPFYQIIKKSKEEKTEDENELSSKADTESPDIENQNSENQGAENKNSEEQEAAKKTSENKNSDNQNLDNEDTEPNNDVESQNS</sequence>
<comment type="similarity">
    <text evidence="2">Belongs to the multi antimicrobial extrusion (MATE) (TC 2.A.66.1) family.</text>
</comment>
<dbReference type="InterPro" id="IPR052031">
    <property type="entry name" value="Membrane_Transporter-Flippase"/>
</dbReference>
<dbReference type="Pfam" id="PF01554">
    <property type="entry name" value="MatE"/>
    <property type="match status" value="2"/>
</dbReference>
<keyword evidence="5 9" id="KW-0812">Transmembrane</keyword>
<keyword evidence="3" id="KW-0813">Transport</keyword>
<feature type="compositionally biased region" description="Polar residues" evidence="8">
    <location>
        <begin position="428"/>
        <end position="440"/>
    </location>
</feature>
<feature type="transmembrane region" description="Helical" evidence="9">
    <location>
        <begin position="148"/>
        <end position="168"/>
    </location>
</feature>
<protein>
    <recommendedName>
        <fullName evidence="12">MatE family protein</fullName>
    </recommendedName>
</protein>